<evidence type="ECO:0000256" key="1">
    <source>
        <dbReference type="SAM" id="MobiDB-lite"/>
    </source>
</evidence>
<sequence>MKQILRRARLAAGLKLRDVSKFVGVDPTSLWNYECGRFGPLPENRAKWVRALRRALVARQQAIGRALVELDRAVARAGSERVGAPSRKRASSKLRALNRRSRSRS</sequence>
<feature type="domain" description="HTH cro/C1-type" evidence="2">
    <location>
        <begin position="5"/>
        <end position="37"/>
    </location>
</feature>
<feature type="region of interest" description="Disordered" evidence="1">
    <location>
        <begin position="80"/>
        <end position="105"/>
    </location>
</feature>
<dbReference type="SUPFAM" id="SSF47413">
    <property type="entry name" value="lambda repressor-like DNA-binding domains"/>
    <property type="match status" value="1"/>
</dbReference>
<evidence type="ECO:0000259" key="2">
    <source>
        <dbReference type="PROSITE" id="PS50943"/>
    </source>
</evidence>
<reference evidence="3 4" key="1">
    <citation type="journal article" date="2019" name="Nat. Microbiol.">
        <title>Mediterranean grassland soil C-N compound turnover is dependent on rainfall and depth, and is mediated by genomically divergent microorganisms.</title>
        <authorList>
            <person name="Diamond S."/>
            <person name="Andeer P.F."/>
            <person name="Li Z."/>
            <person name="Crits-Christoph A."/>
            <person name="Burstein D."/>
            <person name="Anantharaman K."/>
            <person name="Lane K.R."/>
            <person name="Thomas B.C."/>
            <person name="Pan C."/>
            <person name="Northen T.R."/>
            <person name="Banfield J.F."/>
        </authorList>
    </citation>
    <scope>NUCLEOTIDE SEQUENCE [LARGE SCALE GENOMIC DNA]</scope>
    <source>
        <strain evidence="3">WS_3</strain>
    </source>
</reference>
<dbReference type="AlphaFoldDB" id="A0A538SA73"/>
<accession>A0A538SA73</accession>
<gene>
    <name evidence="3" type="ORF">E6K73_12285</name>
</gene>
<evidence type="ECO:0000313" key="4">
    <source>
        <dbReference type="Proteomes" id="UP000320184"/>
    </source>
</evidence>
<dbReference type="InterPro" id="IPR010982">
    <property type="entry name" value="Lambda_DNA-bd_dom_sf"/>
</dbReference>
<evidence type="ECO:0000313" key="3">
    <source>
        <dbReference type="EMBL" id="TMQ48281.1"/>
    </source>
</evidence>
<dbReference type="GO" id="GO:0003677">
    <property type="term" value="F:DNA binding"/>
    <property type="evidence" value="ECO:0007669"/>
    <property type="project" value="InterPro"/>
</dbReference>
<organism evidence="3 4">
    <name type="scientific">Eiseniibacteriota bacterium</name>
    <dbReference type="NCBI Taxonomy" id="2212470"/>
    <lineage>
        <taxon>Bacteria</taxon>
        <taxon>Candidatus Eiseniibacteriota</taxon>
    </lineage>
</organism>
<dbReference type="Proteomes" id="UP000320184">
    <property type="component" value="Unassembled WGS sequence"/>
</dbReference>
<name>A0A538SA73_UNCEI</name>
<dbReference type="EMBL" id="VBOT01000147">
    <property type="protein sequence ID" value="TMQ48281.1"/>
    <property type="molecule type" value="Genomic_DNA"/>
</dbReference>
<dbReference type="PROSITE" id="PS50943">
    <property type="entry name" value="HTH_CROC1"/>
    <property type="match status" value="1"/>
</dbReference>
<dbReference type="Gene3D" id="1.10.260.40">
    <property type="entry name" value="lambda repressor-like DNA-binding domains"/>
    <property type="match status" value="1"/>
</dbReference>
<proteinExistence type="predicted"/>
<feature type="compositionally biased region" description="Basic residues" evidence="1">
    <location>
        <begin position="86"/>
        <end position="105"/>
    </location>
</feature>
<dbReference type="CDD" id="cd00093">
    <property type="entry name" value="HTH_XRE"/>
    <property type="match status" value="1"/>
</dbReference>
<dbReference type="InterPro" id="IPR001387">
    <property type="entry name" value="Cro/C1-type_HTH"/>
</dbReference>
<comment type="caution">
    <text evidence="3">The sequence shown here is derived from an EMBL/GenBank/DDBJ whole genome shotgun (WGS) entry which is preliminary data.</text>
</comment>
<protein>
    <submittedName>
        <fullName evidence="3">Helix-turn-helix transcriptional regulator</fullName>
    </submittedName>
</protein>